<keyword evidence="2" id="KW-0446">Lipid-binding</keyword>
<gene>
    <name evidence="5" type="ORF">AB1Y20_013634</name>
</gene>
<proteinExistence type="inferred from homology"/>
<dbReference type="SUPFAM" id="SSF47027">
    <property type="entry name" value="Acyl-CoA binding protein"/>
    <property type="match status" value="1"/>
</dbReference>
<feature type="compositionally biased region" description="Low complexity" evidence="3">
    <location>
        <begin position="412"/>
        <end position="423"/>
    </location>
</feature>
<reference evidence="5 6" key="1">
    <citation type="journal article" date="2024" name="Science">
        <title>Giant polyketide synthase enzymes in the biosynthesis of giant marine polyether toxins.</title>
        <authorList>
            <person name="Fallon T.R."/>
            <person name="Shende V.V."/>
            <person name="Wierzbicki I.H."/>
            <person name="Pendleton A.L."/>
            <person name="Watervoot N.F."/>
            <person name="Auber R.P."/>
            <person name="Gonzalez D.J."/>
            <person name="Wisecaver J.H."/>
            <person name="Moore B.S."/>
        </authorList>
    </citation>
    <scope>NUCLEOTIDE SEQUENCE [LARGE SCALE GENOMIC DNA]</scope>
    <source>
        <strain evidence="5 6">12B1</strain>
    </source>
</reference>
<dbReference type="EMBL" id="JBGBPQ010000026">
    <property type="protein sequence ID" value="KAL1499122.1"/>
    <property type="molecule type" value="Genomic_DNA"/>
</dbReference>
<name>A0AB34IIU0_PRYPA</name>
<dbReference type="Pfam" id="PF00887">
    <property type="entry name" value="ACBP"/>
    <property type="match status" value="1"/>
</dbReference>
<keyword evidence="6" id="KW-1185">Reference proteome</keyword>
<evidence type="ECO:0000259" key="4">
    <source>
        <dbReference type="PROSITE" id="PS51228"/>
    </source>
</evidence>
<comment type="caution">
    <text evidence="5">The sequence shown here is derived from an EMBL/GenBank/DDBJ whole genome shotgun (WGS) entry which is preliminary data.</text>
</comment>
<dbReference type="PANTHER" id="PTHR23310:SF62">
    <property type="entry name" value="ACYL-COA BINDING PROTEIN 1, ISOFORM A"/>
    <property type="match status" value="1"/>
</dbReference>
<feature type="region of interest" description="Disordered" evidence="3">
    <location>
        <begin position="402"/>
        <end position="428"/>
    </location>
</feature>
<evidence type="ECO:0000256" key="3">
    <source>
        <dbReference type="SAM" id="MobiDB-lite"/>
    </source>
</evidence>
<dbReference type="InterPro" id="IPR014352">
    <property type="entry name" value="FERM/acyl-CoA-bd_prot_sf"/>
</dbReference>
<evidence type="ECO:0000313" key="5">
    <source>
        <dbReference type="EMBL" id="KAL1499122.1"/>
    </source>
</evidence>
<dbReference type="PANTHER" id="PTHR23310">
    <property type="entry name" value="ACYL-COA-BINDING PROTEIN, ACBP"/>
    <property type="match status" value="1"/>
</dbReference>
<feature type="region of interest" description="Disordered" evidence="3">
    <location>
        <begin position="487"/>
        <end position="507"/>
    </location>
</feature>
<dbReference type="PRINTS" id="PR00689">
    <property type="entry name" value="ACOABINDINGP"/>
</dbReference>
<dbReference type="InterPro" id="IPR000582">
    <property type="entry name" value="Acyl-CoA-binding_protein"/>
</dbReference>
<feature type="region of interest" description="Disordered" evidence="3">
    <location>
        <begin position="19"/>
        <end position="49"/>
    </location>
</feature>
<dbReference type="PROSITE" id="PS51228">
    <property type="entry name" value="ACB_2"/>
    <property type="match status" value="1"/>
</dbReference>
<evidence type="ECO:0000256" key="1">
    <source>
        <dbReference type="ARBA" id="ARBA00005567"/>
    </source>
</evidence>
<protein>
    <recommendedName>
        <fullName evidence="4">ACB domain-containing protein</fullName>
    </recommendedName>
</protein>
<dbReference type="GO" id="GO:0000062">
    <property type="term" value="F:fatty-acyl-CoA binding"/>
    <property type="evidence" value="ECO:0007669"/>
    <property type="project" value="InterPro"/>
</dbReference>
<feature type="domain" description="ACB" evidence="4">
    <location>
        <begin position="509"/>
        <end position="592"/>
    </location>
</feature>
<sequence>MRSCCWRCFPRERLLAESQSTELQQAAEPDLPVPSSSPAPPSPPLEWRHARPLAAPPLASLPPAVRSQQLAALAAARALSNASTAASRAAGADSIRILRTPHAHSPAAFAVDLAFDGSWHADVRLEVTDHGAGLLPILAMVHEADLLPAFLPKPPGLPHVEAVRVLHAFAPNDAMYHARCSAWGPFPGTDDVHNVVSFDLTDEPEGGVLLWVKSPDEADVEYRGWPIPPVTGWRRVRTRLLGAATILRPSAARAVSIAPPTAAPERCRSKDCPFLAHRCLSVGEGLYCCERCAQRPGAHSHGCERIDAEARGVQWAIAQHRAVHWESTIRLELPIPRWLIPTPLVRWAVAKMLDIIYPIILDLNERFDESVFAARVRDDVDGFYASLHPVLLAFSRLSSRADAATPPPARPRPAASPASRPSAEWVPQADGSMIRRPAASSVSHAAAFASLAAAFTQTASDAAPHSPAERRRPSDDVALSACKSMSRPAAGLENDSPQPSLPAETPEEVAARFDQAAATVRSLEGLDNETMLLLYGLFKQARGAAPPQPPSRLQMAARAKWEAWDRQRGLSREDAMSRYCALVEMLQFSQACGN</sequence>
<dbReference type="AlphaFoldDB" id="A0AB34IIU0"/>
<dbReference type="Gene3D" id="1.20.80.10">
    <property type="match status" value="1"/>
</dbReference>
<evidence type="ECO:0000313" key="6">
    <source>
        <dbReference type="Proteomes" id="UP001515480"/>
    </source>
</evidence>
<dbReference type="InterPro" id="IPR035984">
    <property type="entry name" value="Acyl-CoA-binding_sf"/>
</dbReference>
<accession>A0AB34IIU0</accession>
<organism evidence="5 6">
    <name type="scientific">Prymnesium parvum</name>
    <name type="common">Toxic golden alga</name>
    <dbReference type="NCBI Taxonomy" id="97485"/>
    <lineage>
        <taxon>Eukaryota</taxon>
        <taxon>Haptista</taxon>
        <taxon>Haptophyta</taxon>
        <taxon>Prymnesiophyceae</taxon>
        <taxon>Prymnesiales</taxon>
        <taxon>Prymnesiaceae</taxon>
        <taxon>Prymnesium</taxon>
    </lineage>
</organism>
<evidence type="ECO:0000256" key="2">
    <source>
        <dbReference type="ARBA" id="ARBA00023121"/>
    </source>
</evidence>
<dbReference type="GO" id="GO:0006631">
    <property type="term" value="P:fatty acid metabolic process"/>
    <property type="evidence" value="ECO:0007669"/>
    <property type="project" value="TreeGrafter"/>
</dbReference>
<comment type="similarity">
    <text evidence="1">Belongs to the ACBP family.</text>
</comment>
<dbReference type="Proteomes" id="UP001515480">
    <property type="component" value="Unassembled WGS sequence"/>
</dbReference>
<feature type="compositionally biased region" description="Pro residues" evidence="3">
    <location>
        <begin position="31"/>
        <end position="44"/>
    </location>
</feature>